<evidence type="ECO:0000259" key="1">
    <source>
        <dbReference type="Pfam" id="PF02229"/>
    </source>
</evidence>
<proteinExistence type="predicted"/>
<evidence type="ECO:0000313" key="2">
    <source>
        <dbReference type="EMBL" id="EKD44442.1"/>
    </source>
</evidence>
<dbReference type="GO" id="GO:0003677">
    <property type="term" value="F:DNA binding"/>
    <property type="evidence" value="ECO:0007669"/>
    <property type="project" value="InterPro"/>
</dbReference>
<dbReference type="Pfam" id="PF02229">
    <property type="entry name" value="PC4"/>
    <property type="match status" value="1"/>
</dbReference>
<dbReference type="GO" id="GO:0006355">
    <property type="term" value="P:regulation of DNA-templated transcription"/>
    <property type="evidence" value="ECO:0007669"/>
    <property type="project" value="InterPro"/>
</dbReference>
<dbReference type="InterPro" id="IPR009044">
    <property type="entry name" value="ssDNA-bd_transcriptional_reg"/>
</dbReference>
<dbReference type="AlphaFoldDB" id="K1Z4G4"/>
<dbReference type="InterPro" id="IPR003173">
    <property type="entry name" value="PC4_C"/>
</dbReference>
<dbReference type="Gene3D" id="2.30.31.10">
    <property type="entry name" value="Transcriptional Coactivator Pc4, Chain A"/>
    <property type="match status" value="1"/>
</dbReference>
<dbReference type="EMBL" id="AMFJ01028861">
    <property type="protein sequence ID" value="EKD44442.1"/>
    <property type="molecule type" value="Genomic_DNA"/>
</dbReference>
<gene>
    <name evidence="2" type="ORF">ACD_71C00130G0004</name>
</gene>
<accession>K1Z4G4</accession>
<protein>
    <recommendedName>
        <fullName evidence="1">Transcriptional coactivator p15 (PC4) C-terminal domain-containing protein</fullName>
    </recommendedName>
</protein>
<reference evidence="2" key="1">
    <citation type="journal article" date="2012" name="Science">
        <title>Fermentation, hydrogen, and sulfur metabolism in multiple uncultivated bacterial phyla.</title>
        <authorList>
            <person name="Wrighton K.C."/>
            <person name="Thomas B.C."/>
            <person name="Sharon I."/>
            <person name="Miller C.S."/>
            <person name="Castelle C.J."/>
            <person name="VerBerkmoes N.C."/>
            <person name="Wilkins M.J."/>
            <person name="Hettich R.L."/>
            <person name="Lipton M.S."/>
            <person name="Williams K.H."/>
            <person name="Long P.E."/>
            <person name="Banfield J.F."/>
        </authorList>
    </citation>
    <scope>NUCLEOTIDE SEQUENCE [LARGE SCALE GENOMIC DNA]</scope>
</reference>
<comment type="caution">
    <text evidence="2">The sequence shown here is derived from an EMBL/GenBank/DDBJ whole genome shotgun (WGS) entry which is preliminary data.</text>
</comment>
<sequence length="163" mass="18686">MTDSTIIYSKTFDISKSGSITIQISKFNGKDLLNIYKSTFSEKYTGIAKDSSIAFASDQYLDLLNIVESIPMDYEIKECGQIGKYKVYVSTFNGNNSFQIREWVESETYTGYGKKWVSFSMEKISDFKEALTDVTSHFKQYLNGELVQKEQKTTSDTDIESYF</sequence>
<name>K1Z4G4_9BACT</name>
<feature type="domain" description="Transcriptional coactivator p15 (PC4) C-terminal" evidence="1">
    <location>
        <begin position="83"/>
        <end position="130"/>
    </location>
</feature>
<organism evidence="2">
    <name type="scientific">uncultured bacterium</name>
    <name type="common">gcode 4</name>
    <dbReference type="NCBI Taxonomy" id="1234023"/>
    <lineage>
        <taxon>Bacteria</taxon>
        <taxon>environmental samples</taxon>
    </lineage>
</organism>